<evidence type="ECO:0000256" key="2">
    <source>
        <dbReference type="SAM" id="Phobius"/>
    </source>
</evidence>
<evidence type="ECO:0000313" key="3">
    <source>
        <dbReference type="EMBL" id="JAS97208.1"/>
    </source>
</evidence>
<name>A0A1B6JDK2_9HEMI</name>
<keyword evidence="2" id="KW-0812">Transmembrane</keyword>
<keyword evidence="2" id="KW-0472">Membrane</keyword>
<feature type="transmembrane region" description="Helical" evidence="2">
    <location>
        <begin position="84"/>
        <end position="103"/>
    </location>
</feature>
<feature type="compositionally biased region" description="Basic and acidic residues" evidence="1">
    <location>
        <begin position="8"/>
        <end position="17"/>
    </location>
</feature>
<dbReference type="AlphaFoldDB" id="A0A1B6JDK2"/>
<reference evidence="3" key="1">
    <citation type="submission" date="2015-11" db="EMBL/GenBank/DDBJ databases">
        <title>De novo transcriptome assembly of four potential Pierce s Disease insect vectors from Arizona vineyards.</title>
        <authorList>
            <person name="Tassone E.E."/>
        </authorList>
    </citation>
    <scope>NUCLEOTIDE SEQUENCE</scope>
</reference>
<keyword evidence="2" id="KW-1133">Transmembrane helix</keyword>
<gene>
    <name evidence="3" type="ORF">g.57337</name>
</gene>
<feature type="region of interest" description="Disordered" evidence="1">
    <location>
        <begin position="1"/>
        <end position="24"/>
    </location>
</feature>
<protein>
    <recommendedName>
        <fullName evidence="4">Protein quiver</fullName>
    </recommendedName>
</protein>
<evidence type="ECO:0008006" key="4">
    <source>
        <dbReference type="Google" id="ProtNLM"/>
    </source>
</evidence>
<accession>A0A1B6JDK2</accession>
<sequence>DGDDGEEHEDHDVRTNPHPDGPIPASCQKIDLIVLGERVTGRGCSVNQLDSFNPCDALKLVTTADISLEFCGICDREGCNGATLIAHGSASLLSIILGAGYLIR</sequence>
<organism evidence="3">
    <name type="scientific">Homalodisca liturata</name>
    <dbReference type="NCBI Taxonomy" id="320908"/>
    <lineage>
        <taxon>Eukaryota</taxon>
        <taxon>Metazoa</taxon>
        <taxon>Ecdysozoa</taxon>
        <taxon>Arthropoda</taxon>
        <taxon>Hexapoda</taxon>
        <taxon>Insecta</taxon>
        <taxon>Pterygota</taxon>
        <taxon>Neoptera</taxon>
        <taxon>Paraneoptera</taxon>
        <taxon>Hemiptera</taxon>
        <taxon>Auchenorrhyncha</taxon>
        <taxon>Membracoidea</taxon>
        <taxon>Cicadellidae</taxon>
        <taxon>Cicadellinae</taxon>
        <taxon>Proconiini</taxon>
        <taxon>Homalodisca</taxon>
    </lineage>
</organism>
<proteinExistence type="predicted"/>
<feature type="non-terminal residue" evidence="3">
    <location>
        <position position="1"/>
    </location>
</feature>
<feature type="non-terminal residue" evidence="3">
    <location>
        <position position="104"/>
    </location>
</feature>
<dbReference type="EMBL" id="GECU01010498">
    <property type="protein sequence ID" value="JAS97208.1"/>
    <property type="molecule type" value="Transcribed_RNA"/>
</dbReference>
<evidence type="ECO:0000256" key="1">
    <source>
        <dbReference type="SAM" id="MobiDB-lite"/>
    </source>
</evidence>